<keyword evidence="7" id="KW-0472">Membrane</keyword>
<dbReference type="Proteomes" id="UP000000268">
    <property type="component" value="Chromosome"/>
</dbReference>
<dbReference type="PRINTS" id="PR00344">
    <property type="entry name" value="BCTRLSENSOR"/>
</dbReference>
<evidence type="ECO:0000256" key="4">
    <source>
        <dbReference type="ARBA" id="ARBA00022679"/>
    </source>
</evidence>
<dbReference type="Pfam" id="PF02518">
    <property type="entry name" value="HATPase_c"/>
    <property type="match status" value="1"/>
</dbReference>
<evidence type="ECO:0000256" key="6">
    <source>
        <dbReference type="ARBA" id="ARBA00023012"/>
    </source>
</evidence>
<dbReference type="InterPro" id="IPR050736">
    <property type="entry name" value="Sensor_HK_Regulatory"/>
</dbReference>
<evidence type="ECO:0000259" key="8">
    <source>
        <dbReference type="PROSITE" id="PS50109"/>
    </source>
</evidence>
<dbReference type="PANTHER" id="PTHR43711:SF1">
    <property type="entry name" value="HISTIDINE KINASE 1"/>
    <property type="match status" value="1"/>
</dbReference>
<evidence type="ECO:0000256" key="7">
    <source>
        <dbReference type="SAM" id="Phobius"/>
    </source>
</evidence>
<keyword evidence="4" id="KW-0808">Transferase</keyword>
<evidence type="ECO:0000313" key="9">
    <source>
        <dbReference type="EMBL" id="ABW28457.1"/>
    </source>
</evidence>
<dbReference type="AlphaFoldDB" id="B0C159"/>
<keyword evidence="7" id="KW-0812">Transmembrane</keyword>
<dbReference type="eggNOG" id="COG5002">
    <property type="taxonomic scope" value="Bacteria"/>
</dbReference>
<dbReference type="SMART" id="SM00387">
    <property type="entry name" value="HATPase_c"/>
    <property type="match status" value="1"/>
</dbReference>
<dbReference type="FunFam" id="3.30.565.10:FF:000006">
    <property type="entry name" value="Sensor histidine kinase WalK"/>
    <property type="match status" value="1"/>
</dbReference>
<keyword evidence="10" id="KW-1185">Reference proteome</keyword>
<sequence>MVLAGIMVVFAIAIRTTFAYTLHHQVSQRLQNLVKAGSLELEIEDGRLELDQEDLVRDLQSLQWYDPTGQLVGTQGQPASNLPLDPQQLVRLQTHANLKSMTVPVQDLNTGQLIGFVRANESLEAVNQTLQQLDWGLGGGAILAIVLSGIGGTWLTARAMHPIEQSMRQLQQFTADASHELRSPLTAIKTNATVAQKYPEGMRQTDAEKFQAILSAVNQMTALTESLLQLARLDQSSEQHQDPINLLHTLEELSQHYQRQAQSKGITLTTQLAEPTWVLGHEDQLRQVLVNLLENALRYTPTGGAVQVSSTRVGSSILIQVQDTGMGIKAEHREKIFDRFWQADTSRSYQTEGCGLGLAIARRIVQLHKGNIAVESEWTQGSCFSIKLPLYDSSPER</sequence>
<dbReference type="PROSITE" id="PS50109">
    <property type="entry name" value="HIS_KIN"/>
    <property type="match status" value="1"/>
</dbReference>
<evidence type="ECO:0000256" key="1">
    <source>
        <dbReference type="ARBA" id="ARBA00000085"/>
    </source>
</evidence>
<dbReference type="SMART" id="SM00388">
    <property type="entry name" value="HisKA"/>
    <property type="match status" value="1"/>
</dbReference>
<dbReference type="InterPro" id="IPR005467">
    <property type="entry name" value="His_kinase_dom"/>
</dbReference>
<dbReference type="GO" id="GO:0000155">
    <property type="term" value="F:phosphorelay sensor kinase activity"/>
    <property type="evidence" value="ECO:0007669"/>
    <property type="project" value="InterPro"/>
</dbReference>
<evidence type="ECO:0000256" key="2">
    <source>
        <dbReference type="ARBA" id="ARBA00012438"/>
    </source>
</evidence>
<dbReference type="InterPro" id="IPR004358">
    <property type="entry name" value="Sig_transdc_His_kin-like_C"/>
</dbReference>
<organism evidence="9 10">
    <name type="scientific">Acaryochloris marina (strain MBIC 11017)</name>
    <dbReference type="NCBI Taxonomy" id="329726"/>
    <lineage>
        <taxon>Bacteria</taxon>
        <taxon>Bacillati</taxon>
        <taxon>Cyanobacteriota</taxon>
        <taxon>Cyanophyceae</taxon>
        <taxon>Acaryochloridales</taxon>
        <taxon>Acaryochloridaceae</taxon>
        <taxon>Acaryochloris</taxon>
    </lineage>
</organism>
<dbReference type="HOGENOM" id="CLU_000445_89_6_3"/>
<dbReference type="PANTHER" id="PTHR43711">
    <property type="entry name" value="TWO-COMPONENT HISTIDINE KINASE"/>
    <property type="match status" value="1"/>
</dbReference>
<proteinExistence type="predicted"/>
<evidence type="ECO:0000256" key="5">
    <source>
        <dbReference type="ARBA" id="ARBA00022777"/>
    </source>
</evidence>
<dbReference type="Gene3D" id="3.30.565.10">
    <property type="entry name" value="Histidine kinase-like ATPase, C-terminal domain"/>
    <property type="match status" value="1"/>
</dbReference>
<reference evidence="9 10" key="1">
    <citation type="journal article" date="2008" name="Proc. Natl. Acad. Sci. U.S.A.">
        <title>Niche adaptation and genome expansion in the chlorophyll d-producing cyanobacterium Acaryochloris marina.</title>
        <authorList>
            <person name="Swingley W.D."/>
            <person name="Chen M."/>
            <person name="Cheung P.C."/>
            <person name="Conrad A.L."/>
            <person name="Dejesa L.C."/>
            <person name="Hao J."/>
            <person name="Honchak B.M."/>
            <person name="Karbach L.E."/>
            <person name="Kurdoglu A."/>
            <person name="Lahiri S."/>
            <person name="Mastrian S.D."/>
            <person name="Miyashita H."/>
            <person name="Page L."/>
            <person name="Ramakrishna P."/>
            <person name="Satoh S."/>
            <person name="Sattley W.M."/>
            <person name="Shimada Y."/>
            <person name="Taylor H.L."/>
            <person name="Tomo T."/>
            <person name="Tsuchiya T."/>
            <person name="Wang Z.T."/>
            <person name="Raymond J."/>
            <person name="Mimuro M."/>
            <person name="Blankenship R.E."/>
            <person name="Touchman J.W."/>
        </authorList>
    </citation>
    <scope>NUCLEOTIDE SEQUENCE [LARGE SCALE GENOMIC DNA]</scope>
    <source>
        <strain evidence="10">MBIC 11017</strain>
    </source>
</reference>
<dbReference type="Pfam" id="PF00512">
    <property type="entry name" value="HisKA"/>
    <property type="match status" value="1"/>
</dbReference>
<evidence type="ECO:0000313" key="10">
    <source>
        <dbReference type="Proteomes" id="UP000000268"/>
    </source>
</evidence>
<dbReference type="CDD" id="cd00082">
    <property type="entry name" value="HisKA"/>
    <property type="match status" value="1"/>
</dbReference>
<dbReference type="EMBL" id="CP000828">
    <property type="protein sequence ID" value="ABW28457.1"/>
    <property type="molecule type" value="Genomic_DNA"/>
</dbReference>
<protein>
    <recommendedName>
        <fullName evidence="2">histidine kinase</fullName>
        <ecNumber evidence="2">2.7.13.3</ecNumber>
    </recommendedName>
</protein>
<keyword evidence="6" id="KW-0902">Two-component regulatory system</keyword>
<dbReference type="STRING" id="329726.AM1_3465"/>
<keyword evidence="5 9" id="KW-0418">Kinase</keyword>
<keyword evidence="7" id="KW-1133">Transmembrane helix</keyword>
<comment type="catalytic activity">
    <reaction evidence="1">
        <text>ATP + protein L-histidine = ADP + protein N-phospho-L-histidine.</text>
        <dbReference type="EC" id="2.7.13.3"/>
    </reaction>
</comment>
<feature type="transmembrane region" description="Helical" evidence="7">
    <location>
        <begin position="135"/>
        <end position="157"/>
    </location>
</feature>
<accession>B0C159</accession>
<dbReference type="SUPFAM" id="SSF47384">
    <property type="entry name" value="Homodimeric domain of signal transducing histidine kinase"/>
    <property type="match status" value="1"/>
</dbReference>
<dbReference type="InterPro" id="IPR003594">
    <property type="entry name" value="HATPase_dom"/>
</dbReference>
<dbReference type="Gene3D" id="1.10.287.130">
    <property type="match status" value="1"/>
</dbReference>
<dbReference type="InterPro" id="IPR003661">
    <property type="entry name" value="HisK_dim/P_dom"/>
</dbReference>
<dbReference type="InterPro" id="IPR036890">
    <property type="entry name" value="HATPase_C_sf"/>
</dbReference>
<evidence type="ECO:0000256" key="3">
    <source>
        <dbReference type="ARBA" id="ARBA00022553"/>
    </source>
</evidence>
<dbReference type="EC" id="2.7.13.3" evidence="2"/>
<dbReference type="KEGG" id="amr:AM1_3465"/>
<keyword evidence="3" id="KW-0597">Phosphoprotein</keyword>
<name>B0C159_ACAM1</name>
<dbReference type="InterPro" id="IPR036097">
    <property type="entry name" value="HisK_dim/P_sf"/>
</dbReference>
<gene>
    <name evidence="9" type="ordered locus">AM1_3465</name>
</gene>
<feature type="domain" description="Histidine kinase" evidence="8">
    <location>
        <begin position="176"/>
        <end position="392"/>
    </location>
</feature>
<dbReference type="SUPFAM" id="SSF55874">
    <property type="entry name" value="ATPase domain of HSP90 chaperone/DNA topoisomerase II/histidine kinase"/>
    <property type="match status" value="1"/>
</dbReference>